<sequence>TKKEENRCRGDQDSTIATDLSRRSRGGGRGAVVVCAQVVDEQWLRRNAVDTLATRWRGKRGIWRWVASGHRWMMSSDRWSQMA</sequence>
<protein>
    <submittedName>
        <fullName evidence="2">Uncharacterized protein</fullName>
    </submittedName>
</protein>
<keyword evidence="3" id="KW-1185">Reference proteome</keyword>
<evidence type="ECO:0000313" key="3">
    <source>
        <dbReference type="Proteomes" id="UP000823775"/>
    </source>
</evidence>
<reference evidence="2 3" key="1">
    <citation type="journal article" date="2021" name="BMC Genomics">
        <title>Datura genome reveals duplications of psychoactive alkaloid biosynthetic genes and high mutation rate following tissue culture.</title>
        <authorList>
            <person name="Rajewski A."/>
            <person name="Carter-House D."/>
            <person name="Stajich J."/>
            <person name="Litt A."/>
        </authorList>
    </citation>
    <scope>NUCLEOTIDE SEQUENCE [LARGE SCALE GENOMIC DNA]</scope>
    <source>
        <strain evidence="2">AR-01</strain>
    </source>
</reference>
<organism evidence="2 3">
    <name type="scientific">Datura stramonium</name>
    <name type="common">Jimsonweed</name>
    <name type="synonym">Common thornapple</name>
    <dbReference type="NCBI Taxonomy" id="4076"/>
    <lineage>
        <taxon>Eukaryota</taxon>
        <taxon>Viridiplantae</taxon>
        <taxon>Streptophyta</taxon>
        <taxon>Embryophyta</taxon>
        <taxon>Tracheophyta</taxon>
        <taxon>Spermatophyta</taxon>
        <taxon>Magnoliopsida</taxon>
        <taxon>eudicotyledons</taxon>
        <taxon>Gunneridae</taxon>
        <taxon>Pentapetalae</taxon>
        <taxon>asterids</taxon>
        <taxon>lamiids</taxon>
        <taxon>Solanales</taxon>
        <taxon>Solanaceae</taxon>
        <taxon>Solanoideae</taxon>
        <taxon>Datureae</taxon>
        <taxon>Datura</taxon>
    </lineage>
</organism>
<feature type="non-terminal residue" evidence="2">
    <location>
        <position position="83"/>
    </location>
</feature>
<evidence type="ECO:0000313" key="2">
    <source>
        <dbReference type="EMBL" id="MCE3052321.1"/>
    </source>
</evidence>
<evidence type="ECO:0000256" key="1">
    <source>
        <dbReference type="SAM" id="MobiDB-lite"/>
    </source>
</evidence>
<dbReference type="Proteomes" id="UP000823775">
    <property type="component" value="Unassembled WGS sequence"/>
</dbReference>
<feature type="compositionally biased region" description="Basic and acidic residues" evidence="1">
    <location>
        <begin position="1"/>
        <end position="12"/>
    </location>
</feature>
<name>A0ABS8WQL1_DATST</name>
<comment type="caution">
    <text evidence="2">The sequence shown here is derived from an EMBL/GenBank/DDBJ whole genome shotgun (WGS) entry which is preliminary data.</text>
</comment>
<feature type="region of interest" description="Disordered" evidence="1">
    <location>
        <begin position="1"/>
        <end position="27"/>
    </location>
</feature>
<accession>A0ABS8WQL1</accession>
<gene>
    <name evidence="2" type="ORF">HAX54_052246</name>
</gene>
<dbReference type="EMBL" id="JACEIK010009447">
    <property type="protein sequence ID" value="MCE3052321.1"/>
    <property type="molecule type" value="Genomic_DNA"/>
</dbReference>
<feature type="non-terminal residue" evidence="2">
    <location>
        <position position="1"/>
    </location>
</feature>
<proteinExistence type="predicted"/>